<dbReference type="SUPFAM" id="SSF140478">
    <property type="entry name" value="LemA-like"/>
    <property type="match status" value="1"/>
</dbReference>
<dbReference type="Pfam" id="PF04011">
    <property type="entry name" value="LemA"/>
    <property type="match status" value="1"/>
</dbReference>
<keyword evidence="3 7" id="KW-0812">Transmembrane</keyword>
<comment type="similarity">
    <text evidence="2">Belongs to the LemA family.</text>
</comment>
<dbReference type="PANTHER" id="PTHR34478:SF2">
    <property type="entry name" value="MEMBRANE PROTEIN"/>
    <property type="match status" value="1"/>
</dbReference>
<evidence type="ECO:0000256" key="2">
    <source>
        <dbReference type="ARBA" id="ARBA00008854"/>
    </source>
</evidence>
<proteinExistence type="inferred from homology"/>
<organism evidence="8">
    <name type="scientific">mine drainage metagenome</name>
    <dbReference type="NCBI Taxonomy" id="410659"/>
    <lineage>
        <taxon>unclassified sequences</taxon>
        <taxon>metagenomes</taxon>
        <taxon>ecological metagenomes</taxon>
    </lineage>
</organism>
<evidence type="ECO:0000256" key="4">
    <source>
        <dbReference type="ARBA" id="ARBA00022989"/>
    </source>
</evidence>
<feature type="transmembrane region" description="Helical" evidence="7">
    <location>
        <begin position="6"/>
        <end position="28"/>
    </location>
</feature>
<keyword evidence="4 7" id="KW-1133">Transmembrane helix</keyword>
<dbReference type="PANTHER" id="PTHR34478">
    <property type="entry name" value="PROTEIN LEMA"/>
    <property type="match status" value="1"/>
</dbReference>
<evidence type="ECO:0000256" key="7">
    <source>
        <dbReference type="SAM" id="Phobius"/>
    </source>
</evidence>
<reference evidence="8" key="1">
    <citation type="submission" date="2016-10" db="EMBL/GenBank/DDBJ databases">
        <title>Sequence of Gallionella enrichment culture.</title>
        <authorList>
            <person name="Poehlein A."/>
            <person name="Muehling M."/>
            <person name="Daniel R."/>
        </authorList>
    </citation>
    <scope>NUCLEOTIDE SEQUENCE</scope>
</reference>
<dbReference type="GO" id="GO:0016020">
    <property type="term" value="C:membrane"/>
    <property type="evidence" value="ECO:0007669"/>
    <property type="project" value="UniProtKB-SubCell"/>
</dbReference>
<feature type="coiled-coil region" evidence="6">
    <location>
        <begin position="119"/>
        <end position="146"/>
    </location>
</feature>
<keyword evidence="5 7" id="KW-0472">Membrane</keyword>
<gene>
    <name evidence="8" type="ORF">GALL_274490</name>
</gene>
<evidence type="ECO:0000256" key="6">
    <source>
        <dbReference type="SAM" id="Coils"/>
    </source>
</evidence>
<comment type="subcellular location">
    <subcellularLocation>
        <location evidence="1">Membrane</location>
        <topology evidence="1">Single-pass membrane protein</topology>
    </subcellularLocation>
</comment>
<dbReference type="Gene3D" id="1.20.1440.20">
    <property type="entry name" value="LemA-like domain"/>
    <property type="match status" value="1"/>
</dbReference>
<evidence type="ECO:0000256" key="5">
    <source>
        <dbReference type="ARBA" id="ARBA00023136"/>
    </source>
</evidence>
<evidence type="ECO:0000313" key="8">
    <source>
        <dbReference type="EMBL" id="OIQ90657.1"/>
    </source>
</evidence>
<dbReference type="AlphaFoldDB" id="A0A1J5R407"/>
<sequence length="286" mass="30167">MAAIFGLFMMLFWLLISVAVVVAIIAFFGYNKLRAHAEAVREAMSNIGVTSKKQASLINQLIDVVKGYQDSEKFVMLKISDDVNAAAQAAMVYQQSNVVLSAASGLAQRFPELKSNQQYARLIDSIQGCESQLEAARQKYNAAVKAYNVRRSSVPAVFYASTLGFKPAPYLEFTGGDEASDIGTVHGFASDDGERLNMLLGQAGSSMVRLGGKALEGSRALAGSAHERIRHLAHDVAGADAATDAPVVAEPEGQHVAPAATCAHCGHATGASDVFCAGCGQALRAV</sequence>
<evidence type="ECO:0000256" key="1">
    <source>
        <dbReference type="ARBA" id="ARBA00004167"/>
    </source>
</evidence>
<dbReference type="InterPro" id="IPR007156">
    <property type="entry name" value="MamQ_LemA"/>
</dbReference>
<dbReference type="EMBL" id="MLJW01000284">
    <property type="protein sequence ID" value="OIQ90657.1"/>
    <property type="molecule type" value="Genomic_DNA"/>
</dbReference>
<evidence type="ECO:0000256" key="3">
    <source>
        <dbReference type="ARBA" id="ARBA00022692"/>
    </source>
</evidence>
<comment type="caution">
    <text evidence="8">The sequence shown here is derived from an EMBL/GenBank/DDBJ whole genome shotgun (WGS) entry which is preliminary data.</text>
</comment>
<protein>
    <submittedName>
        <fullName evidence="8">LemA family protein</fullName>
    </submittedName>
</protein>
<keyword evidence="6" id="KW-0175">Coiled coil</keyword>
<accession>A0A1J5R407</accession>
<dbReference type="InterPro" id="IPR023353">
    <property type="entry name" value="LemA-like_dom_sf"/>
</dbReference>
<name>A0A1J5R407_9ZZZZ</name>